<dbReference type="AlphaFoldDB" id="A0A2X0XNX6"/>
<reference evidence="2 3" key="1">
    <citation type="submission" date="2018-06" db="EMBL/GenBank/DDBJ databases">
        <authorList>
            <consortium name="Pathogen Informatics"/>
            <person name="Doyle S."/>
        </authorList>
    </citation>
    <scope>NUCLEOTIDE SEQUENCE [LARGE SCALE GENOMIC DNA]</scope>
    <source>
        <strain evidence="2 3">NCTC7582</strain>
    </source>
</reference>
<dbReference type="InterPro" id="IPR024775">
    <property type="entry name" value="DinB-like"/>
</dbReference>
<dbReference type="InterPro" id="IPR034660">
    <property type="entry name" value="DinB/YfiT-like"/>
</dbReference>
<evidence type="ECO:0000313" key="2">
    <source>
        <dbReference type="EMBL" id="SPU00884.1"/>
    </source>
</evidence>
<dbReference type="Pfam" id="PF12867">
    <property type="entry name" value="DinB_2"/>
    <property type="match status" value="1"/>
</dbReference>
<gene>
    <name evidence="2" type="ORF">NCTC7582_03683</name>
</gene>
<feature type="domain" description="DinB-like" evidence="1">
    <location>
        <begin position="10"/>
        <end position="135"/>
    </location>
</feature>
<evidence type="ECO:0000313" key="3">
    <source>
        <dbReference type="Proteomes" id="UP000251431"/>
    </source>
</evidence>
<dbReference type="SUPFAM" id="SSF109854">
    <property type="entry name" value="DinB/YfiT-like putative metalloenzymes"/>
    <property type="match status" value="1"/>
</dbReference>
<proteinExistence type="predicted"/>
<dbReference type="Gene3D" id="1.20.120.450">
    <property type="entry name" value="dinb family like domain"/>
    <property type="match status" value="1"/>
</dbReference>
<name>A0A2X0XNX6_9BACI</name>
<dbReference type="Proteomes" id="UP000251431">
    <property type="component" value="Unassembled WGS sequence"/>
</dbReference>
<dbReference type="EMBL" id="UAQE01000001">
    <property type="protein sequence ID" value="SPU00884.1"/>
    <property type="molecule type" value="Genomic_DNA"/>
</dbReference>
<evidence type="ECO:0000259" key="1">
    <source>
        <dbReference type="Pfam" id="PF12867"/>
    </source>
</evidence>
<accession>A0A2X0XNX6</accession>
<sequence>MLFPYRNDLRKTLIPYLSTLDEAFWFKTSDFYPNNVAWIISHLSSSEDYWVNEIGLKNPCILNLHDDCSPKEILDSYIQIRNYTDDILHTLDESQLNEIVEVPKFSDGWTPPSVPTLNWLFHHVYSHEAYHVGQISVIAHLSGLPKPLF</sequence>
<dbReference type="RefSeq" id="WP_112117957.1">
    <property type="nucleotide sequence ID" value="NZ_DALZBA010000006.1"/>
</dbReference>
<protein>
    <submittedName>
        <fullName evidence="2">DinB superfamily</fullName>
    </submittedName>
</protein>
<organism evidence="2 3">
    <name type="scientific">Lysinibacillus capsici</name>
    <dbReference type="NCBI Taxonomy" id="2115968"/>
    <lineage>
        <taxon>Bacteria</taxon>
        <taxon>Bacillati</taxon>
        <taxon>Bacillota</taxon>
        <taxon>Bacilli</taxon>
        <taxon>Bacillales</taxon>
        <taxon>Bacillaceae</taxon>
        <taxon>Lysinibacillus</taxon>
    </lineage>
</organism>